<organism evidence="1 2">
    <name type="scientific">Roseibium algae</name>
    <dbReference type="NCBI Taxonomy" id="3123038"/>
    <lineage>
        <taxon>Bacteria</taxon>
        <taxon>Pseudomonadati</taxon>
        <taxon>Pseudomonadota</taxon>
        <taxon>Alphaproteobacteria</taxon>
        <taxon>Hyphomicrobiales</taxon>
        <taxon>Stappiaceae</taxon>
        <taxon>Roseibium</taxon>
    </lineage>
</organism>
<dbReference type="RefSeq" id="WP_340277786.1">
    <property type="nucleotide sequence ID" value="NZ_JBAKIA010000033.1"/>
</dbReference>
<gene>
    <name evidence="1" type="ORF">V6575_22840</name>
</gene>
<accession>A0ABU8TSI8</accession>
<evidence type="ECO:0000313" key="1">
    <source>
        <dbReference type="EMBL" id="MEJ8476922.1"/>
    </source>
</evidence>
<sequence length="140" mass="16346">MTSHTPAHKPEHADLFDLSGWPVAKIRFPELGEPDRVSRLTDGVDRLLARREPFVIVWLVAHHEPDKEPREDDRTAHIWLKRVRKDLNEFVKGYVYVATDKTMRDILHERVEKVASKLFAFPIHITDNEPDAVRHAGQWI</sequence>
<protein>
    <submittedName>
        <fullName evidence="1">Uncharacterized protein</fullName>
    </submittedName>
</protein>
<dbReference type="Proteomes" id="UP001385499">
    <property type="component" value="Unassembled WGS sequence"/>
</dbReference>
<keyword evidence="2" id="KW-1185">Reference proteome</keyword>
<proteinExistence type="predicted"/>
<comment type="caution">
    <text evidence="1">The sequence shown here is derived from an EMBL/GenBank/DDBJ whole genome shotgun (WGS) entry which is preliminary data.</text>
</comment>
<name>A0ABU8TSI8_9HYPH</name>
<reference evidence="1 2" key="1">
    <citation type="submission" date="2024-02" db="EMBL/GenBank/DDBJ databases">
        <title>Roseibium algae sp. nov., isolated from marine alga (Grateloupia sp.), showing potential in myo-inositol conversion.</title>
        <authorList>
            <person name="Wang Y."/>
        </authorList>
    </citation>
    <scope>NUCLEOTIDE SEQUENCE [LARGE SCALE GENOMIC DNA]</scope>
    <source>
        <strain evidence="1 2">H3510</strain>
    </source>
</reference>
<evidence type="ECO:0000313" key="2">
    <source>
        <dbReference type="Proteomes" id="UP001385499"/>
    </source>
</evidence>
<dbReference type="EMBL" id="JBAKIA010000033">
    <property type="protein sequence ID" value="MEJ8476922.1"/>
    <property type="molecule type" value="Genomic_DNA"/>
</dbReference>